<evidence type="ECO:0000256" key="1">
    <source>
        <dbReference type="ARBA" id="ARBA00000085"/>
    </source>
</evidence>
<evidence type="ECO:0000259" key="9">
    <source>
        <dbReference type="PROSITE" id="PS50109"/>
    </source>
</evidence>
<evidence type="ECO:0000256" key="3">
    <source>
        <dbReference type="ARBA" id="ARBA00022553"/>
    </source>
</evidence>
<dbReference type="InterPro" id="IPR004358">
    <property type="entry name" value="Sig_transdc_His_kin-like_C"/>
</dbReference>
<sequence length="239" mass="25432">MQLQSQSDQTEPAGAQRELVHHLRNLFSVVVSAKQMFERERDDAERAVLLDVIEDAARRGSELTTGLLDDHRDADVATIDIGARLSGLRVMIGALAGDGIRIDFHVDPSPALVRIVPADFDAALLELVRNAAVAGATRLGLRLRIVGARAWIVIADNGRGMSATALDHARSGADAGHAHGAGLCRVRHFLRAAHGQFLIRSRQGAGTTICMTLPLVLHRTADGSGAPDGRDPLNIGDAS</sequence>
<dbReference type="SMART" id="SM00387">
    <property type="entry name" value="HATPase_c"/>
    <property type="match status" value="1"/>
</dbReference>
<dbReference type="PROSITE" id="PS50109">
    <property type="entry name" value="HIS_KIN"/>
    <property type="match status" value="1"/>
</dbReference>
<keyword evidence="7" id="KW-0067">ATP-binding</keyword>
<dbReference type="GO" id="GO:0004673">
    <property type="term" value="F:protein histidine kinase activity"/>
    <property type="evidence" value="ECO:0007669"/>
    <property type="project" value="UniProtKB-EC"/>
</dbReference>
<dbReference type="GO" id="GO:0000160">
    <property type="term" value="P:phosphorelay signal transduction system"/>
    <property type="evidence" value="ECO:0007669"/>
    <property type="project" value="UniProtKB-KW"/>
</dbReference>
<name>A0A9X1DDU1_9SPHN</name>
<keyword evidence="4" id="KW-0808">Transferase</keyword>
<evidence type="ECO:0000256" key="5">
    <source>
        <dbReference type="ARBA" id="ARBA00022741"/>
    </source>
</evidence>
<dbReference type="Proteomes" id="UP001138757">
    <property type="component" value="Unassembled WGS sequence"/>
</dbReference>
<evidence type="ECO:0000313" key="11">
    <source>
        <dbReference type="Proteomes" id="UP001138757"/>
    </source>
</evidence>
<evidence type="ECO:0000256" key="6">
    <source>
        <dbReference type="ARBA" id="ARBA00022777"/>
    </source>
</evidence>
<gene>
    <name evidence="10" type="ORF">KK488_15480</name>
</gene>
<dbReference type="Pfam" id="PF02518">
    <property type="entry name" value="HATPase_c"/>
    <property type="match status" value="1"/>
</dbReference>
<proteinExistence type="predicted"/>
<dbReference type="GO" id="GO:0005524">
    <property type="term" value="F:ATP binding"/>
    <property type="evidence" value="ECO:0007669"/>
    <property type="project" value="UniProtKB-KW"/>
</dbReference>
<evidence type="ECO:0000313" key="10">
    <source>
        <dbReference type="EMBL" id="MBT2188357.1"/>
    </source>
</evidence>
<protein>
    <recommendedName>
        <fullName evidence="2">histidine kinase</fullName>
        <ecNumber evidence="2">2.7.13.3</ecNumber>
    </recommendedName>
</protein>
<dbReference type="AlphaFoldDB" id="A0A9X1DDU1"/>
<evidence type="ECO:0000256" key="8">
    <source>
        <dbReference type="ARBA" id="ARBA00023012"/>
    </source>
</evidence>
<keyword evidence="6 10" id="KW-0418">Kinase</keyword>
<dbReference type="InterPro" id="IPR005467">
    <property type="entry name" value="His_kinase_dom"/>
</dbReference>
<dbReference type="InterPro" id="IPR036890">
    <property type="entry name" value="HATPase_C_sf"/>
</dbReference>
<accession>A0A9X1DDU1</accession>
<dbReference type="PANTHER" id="PTHR43065:SF10">
    <property type="entry name" value="PEROXIDE STRESS-ACTIVATED HISTIDINE KINASE MAK3"/>
    <property type="match status" value="1"/>
</dbReference>
<keyword evidence="8" id="KW-0902">Two-component regulatory system</keyword>
<comment type="caution">
    <text evidence="10">The sequence shown here is derived from an EMBL/GenBank/DDBJ whole genome shotgun (WGS) entry which is preliminary data.</text>
</comment>
<keyword evidence="5" id="KW-0547">Nucleotide-binding</keyword>
<dbReference type="RefSeq" id="WP_250890544.1">
    <property type="nucleotide sequence ID" value="NZ_JAHGAW010000010.1"/>
</dbReference>
<reference evidence="10" key="1">
    <citation type="submission" date="2021-05" db="EMBL/GenBank/DDBJ databases">
        <title>Genome of Sphingobium sp. strain.</title>
        <authorList>
            <person name="Fan R."/>
        </authorList>
    </citation>
    <scope>NUCLEOTIDE SEQUENCE</scope>
    <source>
        <strain evidence="10">H33</strain>
    </source>
</reference>
<dbReference type="InterPro" id="IPR003594">
    <property type="entry name" value="HATPase_dom"/>
</dbReference>
<dbReference type="SUPFAM" id="SSF55874">
    <property type="entry name" value="ATPase domain of HSP90 chaperone/DNA topoisomerase II/histidine kinase"/>
    <property type="match status" value="1"/>
</dbReference>
<evidence type="ECO:0000256" key="7">
    <source>
        <dbReference type="ARBA" id="ARBA00022840"/>
    </source>
</evidence>
<dbReference type="EC" id="2.7.13.3" evidence="2"/>
<evidence type="ECO:0000256" key="4">
    <source>
        <dbReference type="ARBA" id="ARBA00022679"/>
    </source>
</evidence>
<evidence type="ECO:0000256" key="2">
    <source>
        <dbReference type="ARBA" id="ARBA00012438"/>
    </source>
</evidence>
<dbReference type="EMBL" id="JAHGAW010000010">
    <property type="protein sequence ID" value="MBT2188357.1"/>
    <property type="molecule type" value="Genomic_DNA"/>
</dbReference>
<dbReference type="PANTHER" id="PTHR43065">
    <property type="entry name" value="SENSOR HISTIDINE KINASE"/>
    <property type="match status" value="1"/>
</dbReference>
<feature type="domain" description="Histidine kinase" evidence="9">
    <location>
        <begin position="18"/>
        <end position="217"/>
    </location>
</feature>
<dbReference type="Gene3D" id="3.30.565.10">
    <property type="entry name" value="Histidine kinase-like ATPase, C-terminal domain"/>
    <property type="match status" value="1"/>
</dbReference>
<dbReference type="PRINTS" id="PR00344">
    <property type="entry name" value="BCTRLSENSOR"/>
</dbReference>
<keyword evidence="11" id="KW-1185">Reference proteome</keyword>
<organism evidence="10 11">
    <name type="scientific">Sphingobium nicotianae</name>
    <dbReference type="NCBI Taxonomy" id="2782607"/>
    <lineage>
        <taxon>Bacteria</taxon>
        <taxon>Pseudomonadati</taxon>
        <taxon>Pseudomonadota</taxon>
        <taxon>Alphaproteobacteria</taxon>
        <taxon>Sphingomonadales</taxon>
        <taxon>Sphingomonadaceae</taxon>
        <taxon>Sphingobium</taxon>
    </lineage>
</organism>
<keyword evidence="3" id="KW-0597">Phosphoprotein</keyword>
<comment type="catalytic activity">
    <reaction evidence="1">
        <text>ATP + protein L-histidine = ADP + protein N-phospho-L-histidine.</text>
        <dbReference type="EC" id="2.7.13.3"/>
    </reaction>
</comment>